<dbReference type="InterPro" id="IPR051781">
    <property type="entry name" value="Metallo-dep_Hydrolase"/>
</dbReference>
<evidence type="ECO:0008006" key="3">
    <source>
        <dbReference type="Google" id="ProtNLM"/>
    </source>
</evidence>
<proteinExistence type="predicted"/>
<dbReference type="Gene3D" id="3.30.110.90">
    <property type="entry name" value="Amidohydrolase"/>
    <property type="match status" value="1"/>
</dbReference>
<dbReference type="RefSeq" id="WP_260571217.1">
    <property type="nucleotide sequence ID" value="NZ_CP104205.1"/>
</dbReference>
<dbReference type="Proteomes" id="UP001059209">
    <property type="component" value="Chromosome"/>
</dbReference>
<evidence type="ECO:0000313" key="1">
    <source>
        <dbReference type="EMBL" id="UWX53716.1"/>
    </source>
</evidence>
<name>A0ABY5Y6W4_9FLAO</name>
<reference evidence="1" key="1">
    <citation type="submission" date="2022-09" db="EMBL/GenBank/DDBJ databases">
        <title>Maribacter litopenaei sp. nov., isolated from the intestinal tract of the Pacific White Shrimp, Litopenaeus vannamei.</title>
        <authorList>
            <person name="Kim S.Y."/>
            <person name="Hwang C.Y."/>
        </authorList>
    </citation>
    <scope>NUCLEOTIDE SEQUENCE</scope>
    <source>
        <strain evidence="1">HL-LV01</strain>
    </source>
</reference>
<dbReference type="PANTHER" id="PTHR43135:SF3">
    <property type="entry name" value="ALPHA-D-RIBOSE 1-METHYLPHOSPHONATE 5-TRIPHOSPHATE DIPHOSPHATASE"/>
    <property type="match status" value="1"/>
</dbReference>
<protein>
    <recommendedName>
        <fullName evidence="3">Amidohydrolase family protein</fullName>
    </recommendedName>
</protein>
<sequence>MRLKFRYFLSGFSLFFLFSCQMNEKVTYDSVLEGGNVINLIDGSVTIQDLFIKDGRIAKMESGTSSENYTASNIIDASGKYILPGFWDNHVHFRGGDSLIEANKRFLGLFVANGITTVRDAGGDLTNAVMSWKDDMENGDLVGPTIFTSGPK</sequence>
<gene>
    <name evidence="1" type="ORF">NYZ99_11205</name>
</gene>
<dbReference type="EMBL" id="CP104205">
    <property type="protein sequence ID" value="UWX53716.1"/>
    <property type="molecule type" value="Genomic_DNA"/>
</dbReference>
<keyword evidence="2" id="KW-1185">Reference proteome</keyword>
<dbReference type="PROSITE" id="PS51257">
    <property type="entry name" value="PROKAR_LIPOPROTEIN"/>
    <property type="match status" value="1"/>
</dbReference>
<dbReference type="SUPFAM" id="SSF51338">
    <property type="entry name" value="Composite domain of metallo-dependent hydrolases"/>
    <property type="match status" value="1"/>
</dbReference>
<organism evidence="1 2">
    <name type="scientific">Maribacter litopenaei</name>
    <dbReference type="NCBI Taxonomy" id="2976127"/>
    <lineage>
        <taxon>Bacteria</taxon>
        <taxon>Pseudomonadati</taxon>
        <taxon>Bacteroidota</taxon>
        <taxon>Flavobacteriia</taxon>
        <taxon>Flavobacteriales</taxon>
        <taxon>Flavobacteriaceae</taxon>
        <taxon>Maribacter</taxon>
    </lineage>
</organism>
<accession>A0ABY5Y6W4</accession>
<dbReference type="InterPro" id="IPR011059">
    <property type="entry name" value="Metal-dep_hydrolase_composite"/>
</dbReference>
<dbReference type="PANTHER" id="PTHR43135">
    <property type="entry name" value="ALPHA-D-RIBOSE 1-METHYLPHOSPHONATE 5-TRIPHOSPHATE DIPHOSPHATASE"/>
    <property type="match status" value="1"/>
</dbReference>
<dbReference type="Gene3D" id="2.30.40.10">
    <property type="entry name" value="Urease, subunit C, domain 1"/>
    <property type="match status" value="1"/>
</dbReference>
<evidence type="ECO:0000313" key="2">
    <source>
        <dbReference type="Proteomes" id="UP001059209"/>
    </source>
</evidence>